<sequence>MPHLSRWFAYTALLGGGIAGIIMAEGKKIAMCGFALYAIHGAFGFLEILTNNDTFYSLNRDYTVVLSSALCQGLITTDYCIMSGLEAKKSCGLNLVCPVLYLLVVYIIRNGDLYFIGDLGHGISCVVCAYYGFDKSQYMAYIVSLFYVIIHFSKLYYNESWILAGITSFCAGMLLAGKDFSTLFK</sequence>
<feature type="transmembrane region" description="Helical" evidence="1">
    <location>
        <begin position="6"/>
        <end position="24"/>
    </location>
</feature>
<evidence type="ECO:0000256" key="1">
    <source>
        <dbReference type="SAM" id="Phobius"/>
    </source>
</evidence>
<feature type="transmembrane region" description="Helical" evidence="1">
    <location>
        <begin position="31"/>
        <end position="50"/>
    </location>
</feature>
<dbReference type="KEGG" id="clec:106667009"/>
<feature type="transmembrane region" description="Helical" evidence="1">
    <location>
        <begin position="161"/>
        <end position="177"/>
    </location>
</feature>
<reference evidence="2" key="1">
    <citation type="submission" date="2022-01" db="UniProtKB">
        <authorList>
            <consortium name="EnsemblMetazoa"/>
        </authorList>
    </citation>
    <scope>IDENTIFICATION</scope>
</reference>
<keyword evidence="1" id="KW-1133">Transmembrane helix</keyword>
<protein>
    <submittedName>
        <fullName evidence="2">Uncharacterized protein</fullName>
    </submittedName>
</protein>
<evidence type="ECO:0000313" key="3">
    <source>
        <dbReference type="Proteomes" id="UP000494040"/>
    </source>
</evidence>
<feature type="transmembrane region" description="Helical" evidence="1">
    <location>
        <begin position="91"/>
        <end position="108"/>
    </location>
</feature>
<dbReference type="OrthoDB" id="10407160at2759"/>
<dbReference type="GeneID" id="106667009"/>
<proteinExistence type="predicted"/>
<keyword evidence="1" id="KW-0472">Membrane</keyword>
<keyword evidence="1" id="KW-0812">Transmembrane</keyword>
<dbReference type="RefSeq" id="XP_014250087.1">
    <property type="nucleotide sequence ID" value="XM_014394601.2"/>
</dbReference>
<dbReference type="AlphaFoldDB" id="A0A8I6RRI9"/>
<dbReference type="Proteomes" id="UP000494040">
    <property type="component" value="Unassembled WGS sequence"/>
</dbReference>
<evidence type="ECO:0000313" key="2">
    <source>
        <dbReference type="EnsemblMetazoa" id="XP_014250087.1"/>
    </source>
</evidence>
<dbReference type="EnsemblMetazoa" id="XM_014394601.2">
    <property type="protein sequence ID" value="XP_014250087.1"/>
    <property type="gene ID" value="LOC106667009"/>
</dbReference>
<organism evidence="2 3">
    <name type="scientific">Cimex lectularius</name>
    <name type="common">Bed bug</name>
    <name type="synonym">Acanthia lectularia</name>
    <dbReference type="NCBI Taxonomy" id="79782"/>
    <lineage>
        <taxon>Eukaryota</taxon>
        <taxon>Metazoa</taxon>
        <taxon>Ecdysozoa</taxon>
        <taxon>Arthropoda</taxon>
        <taxon>Hexapoda</taxon>
        <taxon>Insecta</taxon>
        <taxon>Pterygota</taxon>
        <taxon>Neoptera</taxon>
        <taxon>Paraneoptera</taxon>
        <taxon>Hemiptera</taxon>
        <taxon>Heteroptera</taxon>
        <taxon>Panheteroptera</taxon>
        <taxon>Cimicomorpha</taxon>
        <taxon>Cimicidae</taxon>
        <taxon>Cimex</taxon>
    </lineage>
</organism>
<name>A0A8I6RRI9_CIMLE</name>
<keyword evidence="3" id="KW-1185">Reference proteome</keyword>
<accession>A0A8I6RRI9</accession>
<feature type="transmembrane region" description="Helical" evidence="1">
    <location>
        <begin position="138"/>
        <end position="155"/>
    </location>
</feature>